<reference evidence="2 3" key="1">
    <citation type="submission" date="2015-07" db="EMBL/GenBank/DDBJ databases">
        <title>Genome sequencing of Kibdelosporangium phytohabitans.</title>
        <authorList>
            <person name="Qin S."/>
            <person name="Xing K."/>
        </authorList>
    </citation>
    <scope>NUCLEOTIDE SEQUENCE [LARGE SCALE GENOMIC DNA]</scope>
    <source>
        <strain evidence="2 3">KLBMP1111</strain>
    </source>
</reference>
<protein>
    <recommendedName>
        <fullName evidence="4">Scaffolding protein</fullName>
    </recommendedName>
</protein>
<name>A0A0N9HQ74_9PSEU</name>
<feature type="region of interest" description="Disordered" evidence="1">
    <location>
        <begin position="91"/>
        <end position="119"/>
    </location>
</feature>
<feature type="compositionally biased region" description="Pro residues" evidence="1">
    <location>
        <begin position="99"/>
        <end position="109"/>
    </location>
</feature>
<evidence type="ECO:0000313" key="2">
    <source>
        <dbReference type="EMBL" id="ALG06844.1"/>
    </source>
</evidence>
<keyword evidence="3" id="KW-1185">Reference proteome</keyword>
<evidence type="ECO:0000313" key="3">
    <source>
        <dbReference type="Proteomes" id="UP000063699"/>
    </source>
</evidence>
<evidence type="ECO:0000256" key="1">
    <source>
        <dbReference type="SAM" id="MobiDB-lite"/>
    </source>
</evidence>
<dbReference type="AlphaFoldDB" id="A0A0N9HQ74"/>
<organism evidence="2 3">
    <name type="scientific">Kibdelosporangium phytohabitans</name>
    <dbReference type="NCBI Taxonomy" id="860235"/>
    <lineage>
        <taxon>Bacteria</taxon>
        <taxon>Bacillati</taxon>
        <taxon>Actinomycetota</taxon>
        <taxon>Actinomycetes</taxon>
        <taxon>Pseudonocardiales</taxon>
        <taxon>Pseudonocardiaceae</taxon>
        <taxon>Kibdelosporangium</taxon>
    </lineage>
</organism>
<dbReference type="EMBL" id="CP012752">
    <property type="protein sequence ID" value="ALG06844.1"/>
    <property type="molecule type" value="Genomic_DNA"/>
</dbReference>
<dbReference type="STRING" id="860235.AOZ06_07785"/>
<sequence>MEKQLSDLAPLADFVQQLRSGKGVPDSQKSDVEKLEERIAAAEKTANDEREARFRLQVANTKGLTPEQAARLQGKTLEELTNDADALLAAFPKQAATTDPPPSTTPRPDPSQGQRGPVDIDALIAEAEKTGNVRESIRLKQAKALQNRTQ</sequence>
<gene>
    <name evidence="2" type="ORF">AOZ06_07785</name>
</gene>
<accession>A0A0N9HQ74</accession>
<dbReference type="Proteomes" id="UP000063699">
    <property type="component" value="Chromosome"/>
</dbReference>
<proteinExistence type="predicted"/>
<evidence type="ECO:0008006" key="4">
    <source>
        <dbReference type="Google" id="ProtNLM"/>
    </source>
</evidence>
<dbReference type="KEGG" id="kphy:AOZ06_07785"/>